<accession>A0AAD9Q370</accession>
<name>A0AAD9Q370_ACRCE</name>
<dbReference type="Proteomes" id="UP001249851">
    <property type="component" value="Unassembled WGS sequence"/>
</dbReference>
<evidence type="ECO:0000313" key="1">
    <source>
        <dbReference type="EMBL" id="KAK2553874.1"/>
    </source>
</evidence>
<feature type="non-terminal residue" evidence="1">
    <location>
        <position position="68"/>
    </location>
</feature>
<keyword evidence="2" id="KW-1185">Reference proteome</keyword>
<dbReference type="AlphaFoldDB" id="A0AAD9Q370"/>
<gene>
    <name evidence="1" type="ORF">P5673_024872</name>
</gene>
<sequence length="68" mass="7907">MQTEPDESIKYLKAEINNLQRHLGQAKMVEMLQQQLIQQSEQEEKIKRLCNMICSAGRKDSSEETVAR</sequence>
<evidence type="ECO:0000313" key="2">
    <source>
        <dbReference type="Proteomes" id="UP001249851"/>
    </source>
</evidence>
<protein>
    <submittedName>
        <fullName evidence="1">Uncharacterized protein</fullName>
    </submittedName>
</protein>
<proteinExistence type="predicted"/>
<reference evidence="1" key="2">
    <citation type="journal article" date="2023" name="Science">
        <title>Genomic signatures of disease resistance in endangered staghorn corals.</title>
        <authorList>
            <person name="Vollmer S.V."/>
            <person name="Selwyn J.D."/>
            <person name="Despard B.A."/>
            <person name="Roesel C.L."/>
        </authorList>
    </citation>
    <scope>NUCLEOTIDE SEQUENCE</scope>
    <source>
        <strain evidence="1">K2</strain>
    </source>
</reference>
<dbReference type="EMBL" id="JARQWQ010000074">
    <property type="protein sequence ID" value="KAK2553874.1"/>
    <property type="molecule type" value="Genomic_DNA"/>
</dbReference>
<reference evidence="1" key="1">
    <citation type="journal article" date="2023" name="G3 (Bethesda)">
        <title>Whole genome assembly and annotation of the endangered Caribbean coral Acropora cervicornis.</title>
        <authorList>
            <person name="Selwyn J.D."/>
            <person name="Vollmer S.V."/>
        </authorList>
    </citation>
    <scope>NUCLEOTIDE SEQUENCE</scope>
    <source>
        <strain evidence="1">K2</strain>
    </source>
</reference>
<organism evidence="1 2">
    <name type="scientific">Acropora cervicornis</name>
    <name type="common">Staghorn coral</name>
    <dbReference type="NCBI Taxonomy" id="6130"/>
    <lineage>
        <taxon>Eukaryota</taxon>
        <taxon>Metazoa</taxon>
        <taxon>Cnidaria</taxon>
        <taxon>Anthozoa</taxon>
        <taxon>Hexacorallia</taxon>
        <taxon>Scleractinia</taxon>
        <taxon>Astrocoeniina</taxon>
        <taxon>Acroporidae</taxon>
        <taxon>Acropora</taxon>
    </lineage>
</organism>
<comment type="caution">
    <text evidence="1">The sequence shown here is derived from an EMBL/GenBank/DDBJ whole genome shotgun (WGS) entry which is preliminary data.</text>
</comment>